<feature type="transmembrane region" description="Helical" evidence="2">
    <location>
        <begin position="194"/>
        <end position="214"/>
    </location>
</feature>
<name>A0A498NT53_LABRO</name>
<protein>
    <submittedName>
        <fullName evidence="4">Uncharacterized protein</fullName>
    </submittedName>
</protein>
<feature type="chain" id="PRO_5019856430" evidence="3">
    <location>
        <begin position="20"/>
        <end position="303"/>
    </location>
</feature>
<sequence length="303" mass="33424">MGIFFFIFVIFALVAVAVCAPELKLATVGEDVTISFQTAGLERATRVRLTFKGEHEEKARVIVQFCAHGEQCDVVKTPGVLLRVEQGTLILQHVSFNNSGLYEAKIITGKVVSEIKATLVVKKPAFSSTKTPLLTSIKNPPNSSEHQWPYALLILPVIALGVVVFLFWRKKCKRKCDPAADDEEARETPCRLQMIILAWFFIGSLSTAGTYVSVANKGCGDLETHIVTAKHRDAVRGGEGSSKLTDFFVQPERLFPSEPPQTSISKPPQSSISELSNPSERQRLFVAISPLLFIVVVLYVFCK</sequence>
<keyword evidence="2" id="KW-1133">Transmembrane helix</keyword>
<dbReference type="Proteomes" id="UP000290572">
    <property type="component" value="Unassembled WGS sequence"/>
</dbReference>
<keyword evidence="3" id="KW-0732">Signal</keyword>
<dbReference type="AlphaFoldDB" id="A0A498NT53"/>
<organism evidence="4 5">
    <name type="scientific">Labeo rohita</name>
    <name type="common">Indian major carp</name>
    <name type="synonym">Cyprinus rohita</name>
    <dbReference type="NCBI Taxonomy" id="84645"/>
    <lineage>
        <taxon>Eukaryota</taxon>
        <taxon>Metazoa</taxon>
        <taxon>Chordata</taxon>
        <taxon>Craniata</taxon>
        <taxon>Vertebrata</taxon>
        <taxon>Euteleostomi</taxon>
        <taxon>Actinopterygii</taxon>
        <taxon>Neopterygii</taxon>
        <taxon>Teleostei</taxon>
        <taxon>Ostariophysi</taxon>
        <taxon>Cypriniformes</taxon>
        <taxon>Cyprinidae</taxon>
        <taxon>Labeoninae</taxon>
        <taxon>Labeonini</taxon>
        <taxon>Labeo</taxon>
    </lineage>
</organism>
<evidence type="ECO:0000256" key="3">
    <source>
        <dbReference type="SAM" id="SignalP"/>
    </source>
</evidence>
<feature type="region of interest" description="Disordered" evidence="1">
    <location>
        <begin position="253"/>
        <end position="275"/>
    </location>
</feature>
<gene>
    <name evidence="4" type="ORF">ROHU_003822</name>
</gene>
<comment type="caution">
    <text evidence="4">The sequence shown here is derived from an EMBL/GenBank/DDBJ whole genome shotgun (WGS) entry which is preliminary data.</text>
</comment>
<feature type="compositionally biased region" description="Polar residues" evidence="1">
    <location>
        <begin position="260"/>
        <end position="275"/>
    </location>
</feature>
<dbReference type="EMBL" id="QBIY01011135">
    <property type="protein sequence ID" value="RXN35123.1"/>
    <property type="molecule type" value="Genomic_DNA"/>
</dbReference>
<evidence type="ECO:0000313" key="4">
    <source>
        <dbReference type="EMBL" id="RXN35123.1"/>
    </source>
</evidence>
<keyword evidence="5" id="KW-1185">Reference proteome</keyword>
<feature type="signal peptide" evidence="3">
    <location>
        <begin position="1"/>
        <end position="19"/>
    </location>
</feature>
<keyword evidence="2" id="KW-0812">Transmembrane</keyword>
<feature type="transmembrane region" description="Helical" evidence="2">
    <location>
        <begin position="284"/>
        <end position="302"/>
    </location>
</feature>
<accession>A0A498NT53</accession>
<proteinExistence type="predicted"/>
<feature type="transmembrane region" description="Helical" evidence="2">
    <location>
        <begin position="148"/>
        <end position="168"/>
    </location>
</feature>
<evidence type="ECO:0000256" key="2">
    <source>
        <dbReference type="SAM" id="Phobius"/>
    </source>
</evidence>
<evidence type="ECO:0000313" key="5">
    <source>
        <dbReference type="Proteomes" id="UP000290572"/>
    </source>
</evidence>
<evidence type="ECO:0000256" key="1">
    <source>
        <dbReference type="SAM" id="MobiDB-lite"/>
    </source>
</evidence>
<keyword evidence="2" id="KW-0472">Membrane</keyword>
<reference evidence="4 5" key="1">
    <citation type="submission" date="2018-03" db="EMBL/GenBank/DDBJ databases">
        <title>Draft genome sequence of Rohu Carp (Labeo rohita).</title>
        <authorList>
            <person name="Das P."/>
            <person name="Kushwaha B."/>
            <person name="Joshi C.G."/>
            <person name="Kumar D."/>
            <person name="Nagpure N.S."/>
            <person name="Sahoo L."/>
            <person name="Das S.P."/>
            <person name="Bit A."/>
            <person name="Patnaik S."/>
            <person name="Meher P.K."/>
            <person name="Jayasankar P."/>
            <person name="Koringa P.G."/>
            <person name="Patel N.V."/>
            <person name="Hinsu A.T."/>
            <person name="Kumar R."/>
            <person name="Pandey M."/>
            <person name="Agarwal S."/>
            <person name="Srivastava S."/>
            <person name="Singh M."/>
            <person name="Iquebal M.A."/>
            <person name="Jaiswal S."/>
            <person name="Angadi U.B."/>
            <person name="Kumar N."/>
            <person name="Raza M."/>
            <person name="Shah T.M."/>
            <person name="Rai A."/>
            <person name="Jena J.K."/>
        </authorList>
    </citation>
    <scope>NUCLEOTIDE SEQUENCE [LARGE SCALE GENOMIC DNA]</scope>
    <source>
        <strain evidence="4">DASCIFA01</strain>
        <tissue evidence="4">Testis</tissue>
    </source>
</reference>